<evidence type="ECO:0000313" key="1">
    <source>
        <dbReference type="EMBL" id="CAD7600698.1"/>
    </source>
</evidence>
<gene>
    <name evidence="1" type="ORF">TGEB3V08_LOCUS7689</name>
</gene>
<dbReference type="AlphaFoldDB" id="A0A7R9K245"/>
<proteinExistence type="predicted"/>
<sequence length="112" mass="12561">MRRRHPSTFQVSAHWVGTARTAHFRGGGAVRPLSALTARTETQFAQLLSRQKKEETLKVFCSVEGHEYDKTCIRHAAQMLAIQPLAVRWLLSAPDCRDLVSALLSEATNEMN</sequence>
<name>A0A7R9K245_TIMGE</name>
<dbReference type="EMBL" id="OE842574">
    <property type="protein sequence ID" value="CAD7600698.1"/>
    <property type="molecule type" value="Genomic_DNA"/>
</dbReference>
<accession>A0A7R9K245</accession>
<reference evidence="1" key="1">
    <citation type="submission" date="2020-11" db="EMBL/GenBank/DDBJ databases">
        <authorList>
            <person name="Tran Van P."/>
        </authorList>
    </citation>
    <scope>NUCLEOTIDE SEQUENCE</scope>
</reference>
<protein>
    <submittedName>
        <fullName evidence="1">Uncharacterized protein</fullName>
    </submittedName>
</protein>
<organism evidence="1">
    <name type="scientific">Timema genevievae</name>
    <name type="common">Walking stick</name>
    <dbReference type="NCBI Taxonomy" id="629358"/>
    <lineage>
        <taxon>Eukaryota</taxon>
        <taxon>Metazoa</taxon>
        <taxon>Ecdysozoa</taxon>
        <taxon>Arthropoda</taxon>
        <taxon>Hexapoda</taxon>
        <taxon>Insecta</taxon>
        <taxon>Pterygota</taxon>
        <taxon>Neoptera</taxon>
        <taxon>Polyneoptera</taxon>
        <taxon>Phasmatodea</taxon>
        <taxon>Timematodea</taxon>
        <taxon>Timematoidea</taxon>
        <taxon>Timematidae</taxon>
        <taxon>Timema</taxon>
    </lineage>
</organism>